<organism evidence="3 4">
    <name type="scientific">Haloferax larsenii</name>
    <dbReference type="NCBI Taxonomy" id="302484"/>
    <lineage>
        <taxon>Archaea</taxon>
        <taxon>Methanobacteriati</taxon>
        <taxon>Methanobacteriota</taxon>
        <taxon>Stenosarchaea group</taxon>
        <taxon>Halobacteria</taxon>
        <taxon>Halobacteriales</taxon>
        <taxon>Haloferacaceae</taxon>
        <taxon>Haloferax</taxon>
    </lineage>
</organism>
<dbReference type="PANTHER" id="PTHR35848:SF9">
    <property type="entry name" value="SLL1358 PROTEIN"/>
    <property type="match status" value="1"/>
</dbReference>
<dbReference type="InterPro" id="IPR013096">
    <property type="entry name" value="Cupin_2"/>
</dbReference>
<name>A0A1H7SNW2_HALLR</name>
<evidence type="ECO:0000256" key="1">
    <source>
        <dbReference type="ARBA" id="ARBA00022723"/>
    </source>
</evidence>
<sequence length="106" mass="11700">MSYTKANYRDVDELAGALHFMRGPLECDTVGFTVVECDPEWTGKEHDHAELDHEEVYFLVSGSATMVVEGETVELEPGDAIRVSPETTRQLRNGDEDSMLIIAGAP</sequence>
<feature type="domain" description="Cupin type-2" evidence="2">
    <location>
        <begin position="34"/>
        <end position="100"/>
    </location>
</feature>
<dbReference type="GO" id="GO:0046872">
    <property type="term" value="F:metal ion binding"/>
    <property type="evidence" value="ECO:0007669"/>
    <property type="project" value="UniProtKB-KW"/>
</dbReference>
<dbReference type="AlphaFoldDB" id="A0A1H7SNW2"/>
<dbReference type="InterPro" id="IPR011051">
    <property type="entry name" value="RmlC_Cupin_sf"/>
</dbReference>
<accession>A0A1H7SNW2</accession>
<dbReference type="OrthoDB" id="305577at2157"/>
<proteinExistence type="predicted"/>
<dbReference type="RefSeq" id="WP_074795493.1">
    <property type="nucleotide sequence ID" value="NZ_FOAD01000007.1"/>
</dbReference>
<dbReference type="PANTHER" id="PTHR35848">
    <property type="entry name" value="OXALATE-BINDING PROTEIN"/>
    <property type="match status" value="1"/>
</dbReference>
<evidence type="ECO:0000259" key="2">
    <source>
        <dbReference type="Pfam" id="PF07883"/>
    </source>
</evidence>
<reference evidence="3 4" key="1">
    <citation type="submission" date="2016-10" db="EMBL/GenBank/DDBJ databases">
        <authorList>
            <person name="de Groot N.N."/>
        </authorList>
    </citation>
    <scope>NUCLEOTIDE SEQUENCE [LARGE SCALE GENOMIC DNA]</scope>
    <source>
        <strain evidence="3 4">CDM_5</strain>
    </source>
</reference>
<gene>
    <name evidence="3" type="ORF">SAMN04488691_107158</name>
</gene>
<dbReference type="Proteomes" id="UP000183894">
    <property type="component" value="Unassembled WGS sequence"/>
</dbReference>
<dbReference type="Pfam" id="PF07883">
    <property type="entry name" value="Cupin_2"/>
    <property type="match status" value="1"/>
</dbReference>
<dbReference type="Gene3D" id="2.60.120.10">
    <property type="entry name" value="Jelly Rolls"/>
    <property type="match status" value="1"/>
</dbReference>
<dbReference type="InterPro" id="IPR051610">
    <property type="entry name" value="GPI/OXD"/>
</dbReference>
<evidence type="ECO:0000313" key="3">
    <source>
        <dbReference type="EMBL" id="SEL74312.1"/>
    </source>
</evidence>
<dbReference type="InterPro" id="IPR014710">
    <property type="entry name" value="RmlC-like_jellyroll"/>
</dbReference>
<dbReference type="SUPFAM" id="SSF51182">
    <property type="entry name" value="RmlC-like cupins"/>
    <property type="match status" value="1"/>
</dbReference>
<protein>
    <submittedName>
        <fullName evidence="3">Cupin domain-containing protein</fullName>
    </submittedName>
</protein>
<evidence type="ECO:0000313" key="4">
    <source>
        <dbReference type="Proteomes" id="UP000183894"/>
    </source>
</evidence>
<keyword evidence="1" id="KW-0479">Metal-binding</keyword>
<dbReference type="EMBL" id="FOAD01000007">
    <property type="protein sequence ID" value="SEL74312.1"/>
    <property type="molecule type" value="Genomic_DNA"/>
</dbReference>